<accession>A0ABU5IWL4</accession>
<dbReference type="RefSeq" id="WP_322445848.1">
    <property type="nucleotide sequence ID" value="NZ_JAXOFX010000003.1"/>
</dbReference>
<protein>
    <submittedName>
        <fullName evidence="1">Uncharacterized protein</fullName>
    </submittedName>
</protein>
<sequence>MRNIRYLLKDEYTADSIAEDLKVQLEVNRMNHIKITSVNTRNEVIVSLPEGNENLEEVVESFMSGYKTGEILE</sequence>
<gene>
    <name evidence="1" type="ORF">SM124_07335</name>
</gene>
<reference evidence="1 2" key="1">
    <citation type="submission" date="2023-11" db="EMBL/GenBank/DDBJ databases">
        <title>Bacillus jintuensis, isolated from a mudflat on the Beibu Gulf coast.</title>
        <authorList>
            <person name="Li M."/>
        </authorList>
    </citation>
    <scope>NUCLEOTIDE SEQUENCE [LARGE SCALE GENOMIC DNA]</scope>
    <source>
        <strain evidence="1 2">31A1R</strain>
    </source>
</reference>
<evidence type="ECO:0000313" key="2">
    <source>
        <dbReference type="Proteomes" id="UP001290455"/>
    </source>
</evidence>
<comment type="caution">
    <text evidence="1">The sequence shown here is derived from an EMBL/GenBank/DDBJ whole genome shotgun (WGS) entry which is preliminary data.</text>
</comment>
<organism evidence="1 2">
    <name type="scientific">Robertmurraya mangrovi</name>
    <dbReference type="NCBI Taxonomy" id="3098077"/>
    <lineage>
        <taxon>Bacteria</taxon>
        <taxon>Bacillati</taxon>
        <taxon>Bacillota</taxon>
        <taxon>Bacilli</taxon>
        <taxon>Bacillales</taxon>
        <taxon>Bacillaceae</taxon>
        <taxon>Robertmurraya</taxon>
    </lineage>
</organism>
<name>A0ABU5IWL4_9BACI</name>
<dbReference type="Proteomes" id="UP001290455">
    <property type="component" value="Unassembled WGS sequence"/>
</dbReference>
<evidence type="ECO:0000313" key="1">
    <source>
        <dbReference type="EMBL" id="MDZ5471558.1"/>
    </source>
</evidence>
<keyword evidence="2" id="KW-1185">Reference proteome</keyword>
<dbReference type="EMBL" id="JAXOFX010000003">
    <property type="protein sequence ID" value="MDZ5471558.1"/>
    <property type="molecule type" value="Genomic_DNA"/>
</dbReference>
<proteinExistence type="predicted"/>